<evidence type="ECO:0000256" key="3">
    <source>
        <dbReference type="ARBA" id="ARBA00022448"/>
    </source>
</evidence>
<feature type="transmembrane region" description="Helical" evidence="8">
    <location>
        <begin position="185"/>
        <end position="203"/>
    </location>
</feature>
<gene>
    <name evidence="9" type="ORF">DID88_009174</name>
</gene>
<evidence type="ECO:0000256" key="5">
    <source>
        <dbReference type="ARBA" id="ARBA00022989"/>
    </source>
</evidence>
<keyword evidence="6 8" id="KW-0472">Membrane</keyword>
<dbReference type="AlphaFoldDB" id="A0A395IK37"/>
<keyword evidence="5 8" id="KW-1133">Transmembrane helix</keyword>
<evidence type="ECO:0000256" key="1">
    <source>
        <dbReference type="ARBA" id="ARBA00004141"/>
    </source>
</evidence>
<dbReference type="GO" id="GO:0016020">
    <property type="term" value="C:membrane"/>
    <property type="evidence" value="ECO:0007669"/>
    <property type="project" value="UniProtKB-SubCell"/>
</dbReference>
<comment type="similarity">
    <text evidence="2">Belongs to the major facilitator superfamily. Sugar transporter (TC 2.A.1.1) family.</text>
</comment>
<evidence type="ECO:0000256" key="2">
    <source>
        <dbReference type="ARBA" id="ARBA00010992"/>
    </source>
</evidence>
<feature type="compositionally biased region" description="Pro residues" evidence="7">
    <location>
        <begin position="410"/>
        <end position="419"/>
    </location>
</feature>
<feature type="transmembrane region" description="Helical" evidence="8">
    <location>
        <begin position="153"/>
        <end position="173"/>
    </location>
</feature>
<keyword evidence="3" id="KW-0813">Transport</keyword>
<dbReference type="InterPro" id="IPR005829">
    <property type="entry name" value="Sugar_transporter_CS"/>
</dbReference>
<dbReference type="Proteomes" id="UP000249056">
    <property type="component" value="Unassembled WGS sequence"/>
</dbReference>
<dbReference type="InterPro" id="IPR005828">
    <property type="entry name" value="MFS_sugar_transport-like"/>
</dbReference>
<comment type="caution">
    <text evidence="9">The sequence shown here is derived from an EMBL/GenBank/DDBJ whole genome shotgun (WGS) entry which is preliminary data.</text>
</comment>
<dbReference type="Pfam" id="PF00083">
    <property type="entry name" value="Sugar_tr"/>
    <property type="match status" value="2"/>
</dbReference>
<protein>
    <recommendedName>
        <fullName evidence="11">Major facilitator superfamily (MFS) profile domain-containing protein</fullName>
    </recommendedName>
</protein>
<dbReference type="InterPro" id="IPR050814">
    <property type="entry name" value="Myo-inositol_Transporter"/>
</dbReference>
<dbReference type="Gene3D" id="1.20.1250.20">
    <property type="entry name" value="MFS general substrate transporter like domains"/>
    <property type="match status" value="2"/>
</dbReference>
<dbReference type="GO" id="GO:0022857">
    <property type="term" value="F:transmembrane transporter activity"/>
    <property type="evidence" value="ECO:0007669"/>
    <property type="project" value="InterPro"/>
</dbReference>
<organism evidence="9 10">
    <name type="scientific">Monilinia fructigena</name>
    <dbReference type="NCBI Taxonomy" id="38457"/>
    <lineage>
        <taxon>Eukaryota</taxon>
        <taxon>Fungi</taxon>
        <taxon>Dikarya</taxon>
        <taxon>Ascomycota</taxon>
        <taxon>Pezizomycotina</taxon>
        <taxon>Leotiomycetes</taxon>
        <taxon>Helotiales</taxon>
        <taxon>Sclerotiniaceae</taxon>
        <taxon>Monilinia</taxon>
    </lineage>
</organism>
<comment type="subcellular location">
    <subcellularLocation>
        <location evidence="1">Membrane</location>
        <topology evidence="1">Multi-pass membrane protein</topology>
    </subcellularLocation>
</comment>
<dbReference type="OrthoDB" id="5290825at2759"/>
<evidence type="ECO:0000256" key="6">
    <source>
        <dbReference type="ARBA" id="ARBA00023136"/>
    </source>
</evidence>
<dbReference type="PROSITE" id="PS00217">
    <property type="entry name" value="SUGAR_TRANSPORT_2"/>
    <property type="match status" value="1"/>
</dbReference>
<keyword evidence="10" id="KW-1185">Reference proteome</keyword>
<sequence length="582" mass="64165">MKDPTENIDAIEHAHPATHVDLNNNITAKIQNPLSGLEEETLLRDVGEFAQTYGLTDILPLLEKGALVAADPENFESVEKLDEEDKVALRYEVAHRWSHPRTLYLTIITCSIGAAVQGWDQTGSNGANLSFPQEFGIGEGENKASPHYDRDNWLVGLVNAAPYIGSAFLGCWMSDPVNKWVGRRGAIFISALICIATPLGGAFSKSWEGLFASRIVMGIGMGLKGSTVPIFAAENSPAMIRVHWLCPGKCGLRLNLVVIDTGKIAWRLQIGSAFIPALPLAVLIYFCPESPRWLMKRGEYRKAYDSLCRLRKHDLFAARDLYFIDCQLKIEAAIVGKSNYMTRITQLFTVPRLRRATLASFVVMIAQQMCVGQQSGPSTHLVDDPFFFSPSLKWPGLSLLPVSASSSTRSPPPTLPLSPPSSTSSQPSTPPEKDQSPGPTPPKSSPSPTVKLAWAGPSQPVFSGLPCSPSPSPKSSKSFSPTGAFGFYAGLNVLAFIMIFFFVPETKQRTLEELDYIFAIPTRTFINYQVTKAFPYFVQRYIFMRKNAVLEPLYHFDQTADYKTPDSKFSARPEQIEKGGQE</sequence>
<evidence type="ECO:0000256" key="4">
    <source>
        <dbReference type="ARBA" id="ARBA00022692"/>
    </source>
</evidence>
<reference evidence="9 10" key="1">
    <citation type="submission" date="2018-06" db="EMBL/GenBank/DDBJ databases">
        <title>Genome Sequence of the Brown Rot Fungal Pathogen Monilinia fructigena.</title>
        <authorList>
            <person name="Landi L."/>
            <person name="De Miccolis Angelini R.M."/>
            <person name="Pollastro S."/>
            <person name="Abate D."/>
            <person name="Faretra F."/>
            <person name="Romanazzi G."/>
        </authorList>
    </citation>
    <scope>NUCLEOTIDE SEQUENCE [LARGE SCALE GENOMIC DNA]</scope>
    <source>
        <strain evidence="9 10">Mfrg269</strain>
    </source>
</reference>
<feature type="transmembrane region" description="Helical" evidence="8">
    <location>
        <begin position="484"/>
        <end position="503"/>
    </location>
</feature>
<keyword evidence="4 8" id="KW-0812">Transmembrane</keyword>
<dbReference type="EMBL" id="QKRW01000069">
    <property type="protein sequence ID" value="RAL58759.1"/>
    <property type="molecule type" value="Genomic_DNA"/>
</dbReference>
<dbReference type="PANTHER" id="PTHR48020:SF4">
    <property type="entry name" value="SYMPORT, PUTATIVE (AFU_ORTHOLOGUE AFUA_3G11790)-RELATED"/>
    <property type="match status" value="1"/>
</dbReference>
<feature type="transmembrane region" description="Helical" evidence="8">
    <location>
        <begin position="264"/>
        <end position="287"/>
    </location>
</feature>
<evidence type="ECO:0000256" key="7">
    <source>
        <dbReference type="SAM" id="MobiDB-lite"/>
    </source>
</evidence>
<feature type="region of interest" description="Disordered" evidence="7">
    <location>
        <begin position="405"/>
        <end position="450"/>
    </location>
</feature>
<accession>A0A395IK37</accession>
<evidence type="ECO:0000256" key="8">
    <source>
        <dbReference type="SAM" id="Phobius"/>
    </source>
</evidence>
<dbReference type="SUPFAM" id="SSF103473">
    <property type="entry name" value="MFS general substrate transporter"/>
    <property type="match status" value="1"/>
</dbReference>
<name>A0A395IK37_9HELO</name>
<evidence type="ECO:0008006" key="11">
    <source>
        <dbReference type="Google" id="ProtNLM"/>
    </source>
</evidence>
<dbReference type="InterPro" id="IPR036259">
    <property type="entry name" value="MFS_trans_sf"/>
</dbReference>
<proteinExistence type="inferred from homology"/>
<evidence type="ECO:0000313" key="10">
    <source>
        <dbReference type="Proteomes" id="UP000249056"/>
    </source>
</evidence>
<evidence type="ECO:0000313" key="9">
    <source>
        <dbReference type="EMBL" id="RAL58759.1"/>
    </source>
</evidence>
<dbReference type="PANTHER" id="PTHR48020">
    <property type="entry name" value="PROTON MYO-INOSITOL COTRANSPORTER"/>
    <property type="match status" value="1"/>
</dbReference>